<dbReference type="InterPro" id="IPR004963">
    <property type="entry name" value="PAE/NOTUM"/>
</dbReference>
<evidence type="ECO:0000313" key="1">
    <source>
        <dbReference type="EMBL" id="GFE80484.1"/>
    </source>
</evidence>
<comment type="caution">
    <text evidence="1">The sequence shown here is derived from an EMBL/GenBank/DDBJ whole genome shotgun (WGS) entry which is preliminary data.</text>
</comment>
<name>A0A829YAV5_9GAMM</name>
<proteinExistence type="predicted"/>
<sequence length="495" mass="53702">MPSSYEAVLTNAVAVKSRTDPKEKVMARLVFSPARTMLSSLALIACTVGATSQARAEAGDYSALQTIVNLVSPPPADNPVTPAQMQGPYPMLPNPSGFNDGFSPGAYYQWQTVKLAPSTGAVCGNGSQYKFFVNRVPNTRNTIIYMEGGGACWDYASCTGQTGIRGARNPNGIPDDYMSLLSPASSLVSPFVVRAHPWSSVKTQNWNMVYVPYCTGDVYSGDRVAVYSDPSGQNSPLVFHHNGARNTRAVLAWLKNRLPRPTQMLSTGCSAGGIGSLNSYATVRRDLAPTYGYLINDSGPSFSAPVGGNPTQYPSVPLHTQIRSAWGLDQGPMPYLATVLPGFNSNNFGSIYAALAAKVPNDRLGHTHFWQDLNYSSYSYERFFPEIVNAPSQAAKEALIHAKWGTDTERLRQTLQTLSNFGGYFPQFRALNESHCTTIVDFENGDIQERSLELRNFIDSVLEGSGAVLDASEASDQADRAKAPNLLYQLIESLL</sequence>
<dbReference type="GO" id="GO:0016787">
    <property type="term" value="F:hydrolase activity"/>
    <property type="evidence" value="ECO:0007669"/>
    <property type="project" value="InterPro"/>
</dbReference>
<accession>A0A829YAV5</accession>
<evidence type="ECO:0008006" key="3">
    <source>
        <dbReference type="Google" id="ProtNLM"/>
    </source>
</evidence>
<dbReference type="PANTHER" id="PTHR21562">
    <property type="entry name" value="NOTUM-RELATED"/>
    <property type="match status" value="1"/>
</dbReference>
<keyword evidence="2" id="KW-1185">Reference proteome</keyword>
<dbReference type="Proteomes" id="UP000445000">
    <property type="component" value="Unassembled WGS sequence"/>
</dbReference>
<dbReference type="Pfam" id="PF03283">
    <property type="entry name" value="PAE"/>
    <property type="match status" value="1"/>
</dbReference>
<dbReference type="EMBL" id="BLJN01000002">
    <property type="protein sequence ID" value="GFE80484.1"/>
    <property type="molecule type" value="Genomic_DNA"/>
</dbReference>
<reference evidence="2" key="1">
    <citation type="submission" date="2020-01" db="EMBL/GenBank/DDBJ databases">
        <title>'Steroidobacter agaridevorans' sp. nov., agar-degrading bacteria isolated from rhizosphere soils.</title>
        <authorList>
            <person name="Ikenaga M."/>
            <person name="Kataoka M."/>
            <person name="Murouchi A."/>
            <person name="Katsuragi S."/>
            <person name="Sakai M."/>
        </authorList>
    </citation>
    <scope>NUCLEOTIDE SEQUENCE [LARGE SCALE GENOMIC DNA]</scope>
    <source>
        <strain evidence="2">YU21-B</strain>
    </source>
</reference>
<evidence type="ECO:0000313" key="2">
    <source>
        <dbReference type="Proteomes" id="UP000445000"/>
    </source>
</evidence>
<dbReference type="AlphaFoldDB" id="A0A829YAV5"/>
<dbReference type="PANTHER" id="PTHR21562:SF83">
    <property type="entry name" value="PECTIN ACETYLESTERASE 4"/>
    <property type="match status" value="1"/>
</dbReference>
<gene>
    <name evidence="1" type="ORF">GCM10011487_24840</name>
</gene>
<protein>
    <recommendedName>
        <fullName evidence="3">Pectinacetylesterase</fullName>
    </recommendedName>
</protein>
<organism evidence="1 2">
    <name type="scientific">Steroidobacter agaridevorans</name>
    <dbReference type="NCBI Taxonomy" id="2695856"/>
    <lineage>
        <taxon>Bacteria</taxon>
        <taxon>Pseudomonadati</taxon>
        <taxon>Pseudomonadota</taxon>
        <taxon>Gammaproteobacteria</taxon>
        <taxon>Steroidobacterales</taxon>
        <taxon>Steroidobacteraceae</taxon>
        <taxon>Steroidobacter</taxon>
    </lineage>
</organism>